<dbReference type="RefSeq" id="WP_181192830.1">
    <property type="nucleotide sequence ID" value="NZ_JABFED010000007.1"/>
</dbReference>
<dbReference type="InterPro" id="IPR012795">
    <property type="entry name" value="tRNA_Ile_lys_synt_N"/>
</dbReference>
<proteinExistence type="inferred from homology"/>
<dbReference type="Pfam" id="PF01171">
    <property type="entry name" value="ATP_bind_3"/>
    <property type="match status" value="1"/>
</dbReference>
<dbReference type="GO" id="GO:0005737">
    <property type="term" value="C:cytoplasm"/>
    <property type="evidence" value="ECO:0007669"/>
    <property type="project" value="UniProtKB-SubCell"/>
</dbReference>
<keyword evidence="6" id="KW-0963">Cytoplasm</keyword>
<dbReference type="InterPro" id="IPR011063">
    <property type="entry name" value="TilS/TtcA_N"/>
</dbReference>
<organism evidence="8 9">
    <name type="scientific">Corynebacterium wankanglinii</name>
    <dbReference type="NCBI Taxonomy" id="2735136"/>
    <lineage>
        <taxon>Bacteria</taxon>
        <taxon>Bacillati</taxon>
        <taxon>Actinomycetota</taxon>
        <taxon>Actinomycetes</taxon>
        <taxon>Mycobacteriales</taxon>
        <taxon>Corynebacteriaceae</taxon>
        <taxon>Corynebacterium</taxon>
    </lineage>
</organism>
<dbReference type="NCBIfam" id="TIGR02432">
    <property type="entry name" value="lysidine_TilS_N"/>
    <property type="match status" value="1"/>
</dbReference>
<dbReference type="HAMAP" id="MF_01161">
    <property type="entry name" value="tRNA_Ile_lys_synt"/>
    <property type="match status" value="1"/>
</dbReference>
<dbReference type="SUPFAM" id="SSF52402">
    <property type="entry name" value="Adenine nucleotide alpha hydrolases-like"/>
    <property type="match status" value="1"/>
</dbReference>
<feature type="domain" description="tRNA(Ile)-lysidine/2-thiocytidine synthase N-terminal" evidence="7">
    <location>
        <begin position="27"/>
        <end position="185"/>
    </location>
</feature>
<dbReference type="GO" id="GO:0006400">
    <property type="term" value="P:tRNA modification"/>
    <property type="evidence" value="ECO:0007669"/>
    <property type="project" value="UniProtKB-UniRule"/>
</dbReference>
<keyword evidence="9" id="KW-1185">Reference proteome</keyword>
<keyword evidence="2 6" id="KW-0819">tRNA processing</keyword>
<name>A0A7V8UVI8_9CORY</name>
<gene>
    <name evidence="6 8" type="primary">tilS</name>
    <name evidence="8" type="ORF">HMA55_09630</name>
</gene>
<reference evidence="8 9" key="1">
    <citation type="submission" date="2020-05" db="EMBL/GenBank/DDBJ databases">
        <title>Descriptions of Corynebacterium xxxx sp. nov., Corynebacterium yyyy sp. nov. and Corynebacterium zzzz sp. nov.</title>
        <authorList>
            <person name="Zhang G."/>
        </authorList>
    </citation>
    <scope>NUCLEOTIDE SEQUENCE [LARGE SCALE GENOMIC DNA]</scope>
    <source>
        <strain evidence="9">zg-913</strain>
    </source>
</reference>
<evidence type="ECO:0000313" key="9">
    <source>
        <dbReference type="Proteomes" id="UP000577408"/>
    </source>
</evidence>
<dbReference type="Gene3D" id="3.40.50.620">
    <property type="entry name" value="HUPs"/>
    <property type="match status" value="1"/>
</dbReference>
<evidence type="ECO:0000313" key="8">
    <source>
        <dbReference type="EMBL" id="MBA1838140.1"/>
    </source>
</evidence>
<dbReference type="CDD" id="cd01992">
    <property type="entry name" value="TilS_N"/>
    <property type="match status" value="1"/>
</dbReference>
<evidence type="ECO:0000256" key="3">
    <source>
        <dbReference type="ARBA" id="ARBA00022741"/>
    </source>
</evidence>
<dbReference type="EC" id="6.3.4.19" evidence="6"/>
<dbReference type="InterPro" id="IPR012094">
    <property type="entry name" value="tRNA_Ile_lys_synt"/>
</dbReference>
<comment type="similarity">
    <text evidence="6">Belongs to the tRNA(Ile)-lysidine synthase family.</text>
</comment>
<evidence type="ECO:0000256" key="5">
    <source>
        <dbReference type="ARBA" id="ARBA00048539"/>
    </source>
</evidence>
<accession>A0A7V8UVI8</accession>
<dbReference type="PANTHER" id="PTHR43033">
    <property type="entry name" value="TRNA(ILE)-LYSIDINE SYNTHASE-RELATED"/>
    <property type="match status" value="1"/>
</dbReference>
<feature type="binding site" evidence="6">
    <location>
        <begin position="31"/>
        <end position="36"/>
    </location>
    <ligand>
        <name>ATP</name>
        <dbReference type="ChEBI" id="CHEBI:30616"/>
    </ligand>
</feature>
<dbReference type="Proteomes" id="UP000577408">
    <property type="component" value="Unassembled WGS sequence"/>
</dbReference>
<dbReference type="AlphaFoldDB" id="A0A7V8UVI8"/>
<keyword evidence="1 6" id="KW-0436">Ligase</keyword>
<evidence type="ECO:0000256" key="4">
    <source>
        <dbReference type="ARBA" id="ARBA00022840"/>
    </source>
</evidence>
<keyword evidence="4 6" id="KW-0067">ATP-binding</keyword>
<comment type="subcellular location">
    <subcellularLocation>
        <location evidence="6">Cytoplasm</location>
    </subcellularLocation>
</comment>
<evidence type="ECO:0000259" key="7">
    <source>
        <dbReference type="Pfam" id="PF01171"/>
    </source>
</evidence>
<comment type="function">
    <text evidence="6">Ligates lysine onto the cytidine present at position 34 of the AUA codon-specific tRNA(Ile) that contains the anticodon CAU, in an ATP-dependent manner. Cytidine is converted to lysidine, thus changing the amino acid specificity of the tRNA from methionine to isoleucine.</text>
</comment>
<dbReference type="EMBL" id="JABFED010000007">
    <property type="protein sequence ID" value="MBA1838140.1"/>
    <property type="molecule type" value="Genomic_DNA"/>
</dbReference>
<dbReference type="PANTHER" id="PTHR43033:SF1">
    <property type="entry name" value="TRNA(ILE)-LYSIDINE SYNTHASE-RELATED"/>
    <property type="match status" value="1"/>
</dbReference>
<evidence type="ECO:0000256" key="2">
    <source>
        <dbReference type="ARBA" id="ARBA00022694"/>
    </source>
</evidence>
<comment type="catalytic activity">
    <reaction evidence="5 6">
        <text>cytidine(34) in tRNA(Ile2) + L-lysine + ATP = lysidine(34) in tRNA(Ile2) + AMP + diphosphate + H(+)</text>
        <dbReference type="Rhea" id="RHEA:43744"/>
        <dbReference type="Rhea" id="RHEA-COMP:10625"/>
        <dbReference type="Rhea" id="RHEA-COMP:10670"/>
        <dbReference type="ChEBI" id="CHEBI:15378"/>
        <dbReference type="ChEBI" id="CHEBI:30616"/>
        <dbReference type="ChEBI" id="CHEBI:32551"/>
        <dbReference type="ChEBI" id="CHEBI:33019"/>
        <dbReference type="ChEBI" id="CHEBI:82748"/>
        <dbReference type="ChEBI" id="CHEBI:83665"/>
        <dbReference type="ChEBI" id="CHEBI:456215"/>
        <dbReference type="EC" id="6.3.4.19"/>
    </reaction>
</comment>
<dbReference type="InterPro" id="IPR014729">
    <property type="entry name" value="Rossmann-like_a/b/a_fold"/>
</dbReference>
<dbReference type="GO" id="GO:0032267">
    <property type="term" value="F:tRNA(Ile)-lysidine synthase activity"/>
    <property type="evidence" value="ECO:0007669"/>
    <property type="project" value="UniProtKB-EC"/>
</dbReference>
<evidence type="ECO:0000256" key="1">
    <source>
        <dbReference type="ARBA" id="ARBA00022598"/>
    </source>
</evidence>
<evidence type="ECO:0000256" key="6">
    <source>
        <dbReference type="HAMAP-Rule" id="MF_01161"/>
    </source>
</evidence>
<comment type="caution">
    <text evidence="8">The sequence shown here is derived from an EMBL/GenBank/DDBJ whole genome shotgun (WGS) entry which is preliminary data.</text>
</comment>
<comment type="domain">
    <text evidence="6">The N-terminal region contains the highly conserved SGGXDS motif, predicted to be a P-loop motif involved in ATP binding.</text>
</comment>
<protein>
    <recommendedName>
        <fullName evidence="6">tRNA(Ile)-lysidine synthase</fullName>
        <ecNumber evidence="6">6.3.4.19</ecNumber>
    </recommendedName>
    <alternativeName>
        <fullName evidence="6">tRNA(Ile)-2-lysyl-cytidine synthase</fullName>
    </alternativeName>
    <alternativeName>
        <fullName evidence="6">tRNA(Ile)-lysidine synthetase</fullName>
    </alternativeName>
</protein>
<sequence length="294" mass="30722">MQPFWPRRSRHFLACRRAVRPFDAPAVIGLSGGPDSLALAAAAAAEGKDVRCVVVDHGLQPGSAQVAGQAARAARGFGLRADVARVEVGAGNLEAAAREARYATLLSYGEDVWVAHTADDQAETLVLGALRGNPSGMSPRNGRVVRPFLGVRRADTVGACEELGLEPWHDPMNADPAFRRVAVRRQVLPLLSELLGGDAVPALAATADRIAADQALIASLTDLTPTTSCAQLRADAGPVRRRRLAAWLLGEGVPVQGDQLAAVEALVVDWHGQGPVAVAGGRKVVRDGGTLALT</sequence>
<dbReference type="GO" id="GO:0005524">
    <property type="term" value="F:ATP binding"/>
    <property type="evidence" value="ECO:0007669"/>
    <property type="project" value="UniProtKB-UniRule"/>
</dbReference>
<keyword evidence="3 6" id="KW-0547">Nucleotide-binding</keyword>